<dbReference type="AlphaFoldDB" id="H0E623"/>
<keyword evidence="9" id="KW-1185">Reference proteome</keyword>
<evidence type="ECO:0000256" key="4">
    <source>
        <dbReference type="ARBA" id="ARBA00023002"/>
    </source>
</evidence>
<protein>
    <submittedName>
        <fullName evidence="8">Short-chain dehydrogenase/reductase SDR</fullName>
    </submittedName>
</protein>
<comment type="subcellular location">
    <subcellularLocation>
        <location evidence="1">Peroxisome</location>
    </subcellularLocation>
</comment>
<comment type="caution">
    <text evidence="8">The sequence shown here is derived from an EMBL/GenBank/DDBJ whole genome shotgun (WGS) entry which is preliminary data.</text>
</comment>
<organism evidence="8 9">
    <name type="scientific">Patulibacter medicamentivorans</name>
    <dbReference type="NCBI Taxonomy" id="1097667"/>
    <lineage>
        <taxon>Bacteria</taxon>
        <taxon>Bacillati</taxon>
        <taxon>Actinomycetota</taxon>
        <taxon>Thermoleophilia</taxon>
        <taxon>Solirubrobacterales</taxon>
        <taxon>Patulibacteraceae</taxon>
        <taxon>Patulibacter</taxon>
    </lineage>
</organism>
<evidence type="ECO:0000256" key="5">
    <source>
        <dbReference type="ARBA" id="ARBA00023140"/>
    </source>
</evidence>
<dbReference type="InterPro" id="IPR036291">
    <property type="entry name" value="NAD(P)-bd_dom_sf"/>
</dbReference>
<evidence type="ECO:0000256" key="1">
    <source>
        <dbReference type="ARBA" id="ARBA00004275"/>
    </source>
</evidence>
<evidence type="ECO:0000256" key="2">
    <source>
        <dbReference type="ARBA" id="ARBA00006484"/>
    </source>
</evidence>
<evidence type="ECO:0000259" key="7">
    <source>
        <dbReference type="SMART" id="SM00822"/>
    </source>
</evidence>
<sequence>MVAAATAGAVAAPGVSLGPPSHLPGCRRSTERRQPRPSRGLDMTSDRSLSGKTILMSGGSRGIGLAIALRAARDGANVALLAKTDQPHPKLEGTVHTAAAEIEAAGGRALAVVGDVRDGESVAGAVAKTVEAFGGIDVVVNNASAIDLRPTAELPLKSFDLMQQIEIRGTFALVQAALPHLKAAANGHILTLSPPIDLNPRWFGQHLGYALAKYGMSMTTIGFAEELRADGVAANSLWPRTLIATAAVRNLLGGEDSIAMARTPEIMADAAHAILTRDARQATGNFYLDDEVLWAEGVEDLSGYRTIPGDGPLGLDLFLDEQEIGDRRPVTVG</sequence>
<dbReference type="Proteomes" id="UP000005143">
    <property type="component" value="Unassembled WGS sequence"/>
</dbReference>
<dbReference type="GO" id="GO:0016491">
    <property type="term" value="F:oxidoreductase activity"/>
    <property type="evidence" value="ECO:0007669"/>
    <property type="project" value="UniProtKB-KW"/>
</dbReference>
<keyword evidence="4" id="KW-0560">Oxidoreductase</keyword>
<keyword evidence="5" id="KW-0576">Peroxisome</keyword>
<evidence type="ECO:0000256" key="6">
    <source>
        <dbReference type="SAM" id="MobiDB-lite"/>
    </source>
</evidence>
<keyword evidence="3" id="KW-0521">NADP</keyword>
<dbReference type="Gene3D" id="3.40.50.720">
    <property type="entry name" value="NAD(P)-binding Rossmann-like Domain"/>
    <property type="match status" value="1"/>
</dbReference>
<gene>
    <name evidence="8" type="ORF">PAI11_22730</name>
</gene>
<feature type="region of interest" description="Disordered" evidence="6">
    <location>
        <begin position="13"/>
        <end position="49"/>
    </location>
</feature>
<dbReference type="PRINTS" id="PR00081">
    <property type="entry name" value="GDHRDH"/>
</dbReference>
<dbReference type="EMBL" id="AGUD01000198">
    <property type="protein sequence ID" value="EHN10881.1"/>
    <property type="molecule type" value="Genomic_DNA"/>
</dbReference>
<dbReference type="PANTHER" id="PTHR42808:SF3">
    <property type="entry name" value="HYDROXYSTEROID DEHYDROGENASE-LIKE PROTEIN 2"/>
    <property type="match status" value="1"/>
</dbReference>
<evidence type="ECO:0000313" key="9">
    <source>
        <dbReference type="Proteomes" id="UP000005143"/>
    </source>
</evidence>
<reference evidence="8 9" key="1">
    <citation type="journal article" date="2013" name="Biodegradation">
        <title>Quantitative proteomic analysis of ibuprofen-degrading Patulibacter sp. strain I11.</title>
        <authorList>
            <person name="Almeida B."/>
            <person name="Kjeldal H."/>
            <person name="Lolas I."/>
            <person name="Knudsen A.D."/>
            <person name="Carvalho G."/>
            <person name="Nielsen K.L."/>
            <person name="Barreto Crespo M.T."/>
            <person name="Stensballe A."/>
            <person name="Nielsen J.L."/>
        </authorList>
    </citation>
    <scope>NUCLEOTIDE SEQUENCE [LARGE SCALE GENOMIC DNA]</scope>
    <source>
        <strain evidence="8 9">I11</strain>
    </source>
</reference>
<accession>H0E623</accession>
<dbReference type="PANTHER" id="PTHR42808">
    <property type="entry name" value="HYDROXYSTEROID DEHYDROGENASE-LIKE PROTEIN 2"/>
    <property type="match status" value="1"/>
</dbReference>
<dbReference type="InterPro" id="IPR002347">
    <property type="entry name" value="SDR_fam"/>
</dbReference>
<dbReference type="FunFam" id="3.40.50.720:FF:000301">
    <property type="entry name" value="Hydroxysteroid dehydrogenase like 2"/>
    <property type="match status" value="1"/>
</dbReference>
<name>H0E623_9ACTN</name>
<dbReference type="SMART" id="SM00822">
    <property type="entry name" value="PKS_KR"/>
    <property type="match status" value="1"/>
</dbReference>
<dbReference type="PATRIC" id="fig|1097667.3.peg.2253"/>
<dbReference type="InterPro" id="IPR051935">
    <property type="entry name" value="HSDL2"/>
</dbReference>
<evidence type="ECO:0000256" key="3">
    <source>
        <dbReference type="ARBA" id="ARBA00022857"/>
    </source>
</evidence>
<evidence type="ECO:0000313" key="8">
    <source>
        <dbReference type="EMBL" id="EHN10881.1"/>
    </source>
</evidence>
<dbReference type="Pfam" id="PF00106">
    <property type="entry name" value="adh_short"/>
    <property type="match status" value="1"/>
</dbReference>
<proteinExistence type="inferred from homology"/>
<feature type="domain" description="Ketoreductase" evidence="7">
    <location>
        <begin position="52"/>
        <end position="241"/>
    </location>
</feature>
<dbReference type="SUPFAM" id="SSF51735">
    <property type="entry name" value="NAD(P)-binding Rossmann-fold domains"/>
    <property type="match status" value="1"/>
</dbReference>
<dbReference type="InterPro" id="IPR057326">
    <property type="entry name" value="KR_dom"/>
</dbReference>
<comment type="similarity">
    <text evidence="2">Belongs to the short-chain dehydrogenases/reductases (SDR) family.</text>
</comment>
<dbReference type="NCBIfam" id="NF006133">
    <property type="entry name" value="PRK08278.1"/>
    <property type="match status" value="1"/>
</dbReference>